<dbReference type="SUPFAM" id="SSF51445">
    <property type="entry name" value="(Trans)glycosidases"/>
    <property type="match status" value="1"/>
</dbReference>
<protein>
    <recommendedName>
        <fullName evidence="1">chitinase</fullName>
        <ecNumber evidence="1">3.2.1.14</ecNumber>
    </recommendedName>
</protein>
<dbReference type="PROSITE" id="PS51910">
    <property type="entry name" value="GH18_2"/>
    <property type="match status" value="1"/>
</dbReference>
<dbReference type="InterPro" id="IPR011583">
    <property type="entry name" value="Chitinase_II/V-like_cat"/>
</dbReference>
<dbReference type="SMART" id="SM00636">
    <property type="entry name" value="Glyco_18"/>
    <property type="match status" value="1"/>
</dbReference>
<reference evidence="7" key="1">
    <citation type="submission" date="2021-11" db="EMBL/GenBank/DDBJ databases">
        <title>Legionella maioricencis sp. nov., a new species isolated from hot water samples in Mallorca.</title>
        <authorList>
            <person name="Crespi S."/>
            <person name="Drasar V."/>
            <person name="Salva-Serra F."/>
            <person name="Jaen-Luchoro D."/>
            <person name="Pineiro-Iglesias B."/>
            <person name="Aliaga F."/>
            <person name="Fernandez-Juarez V."/>
            <person name="Coll G."/>
            <person name="Moore E.R.B."/>
            <person name="Bennasar-Figueras A."/>
        </authorList>
    </citation>
    <scope>NUCLEOTIDE SEQUENCE</scope>
    <source>
        <strain evidence="7">HCPI-6</strain>
    </source>
</reference>
<organism evidence="7 8">
    <name type="scientific">Legionella maioricensis</name>
    <dbReference type="NCBI Taxonomy" id="2896528"/>
    <lineage>
        <taxon>Bacteria</taxon>
        <taxon>Pseudomonadati</taxon>
        <taxon>Pseudomonadota</taxon>
        <taxon>Gammaproteobacteria</taxon>
        <taxon>Legionellales</taxon>
        <taxon>Legionellaceae</taxon>
        <taxon>Legionella</taxon>
    </lineage>
</organism>
<feature type="signal peptide" evidence="5">
    <location>
        <begin position="1"/>
        <end position="20"/>
    </location>
</feature>
<dbReference type="Gene3D" id="3.20.20.80">
    <property type="entry name" value="Glycosidases"/>
    <property type="match status" value="1"/>
</dbReference>
<keyword evidence="3 4" id="KW-0326">Glycosidase</keyword>
<evidence type="ECO:0000313" key="8">
    <source>
        <dbReference type="Proteomes" id="UP001139721"/>
    </source>
</evidence>
<dbReference type="GO" id="GO:0008843">
    <property type="term" value="F:endochitinase activity"/>
    <property type="evidence" value="ECO:0007669"/>
    <property type="project" value="UniProtKB-EC"/>
</dbReference>
<dbReference type="PANTHER" id="PTHR45708:SF49">
    <property type="entry name" value="ENDOCHITINASE"/>
    <property type="match status" value="1"/>
</dbReference>
<dbReference type="InterPro" id="IPR017853">
    <property type="entry name" value="GH"/>
</dbReference>
<evidence type="ECO:0000259" key="6">
    <source>
        <dbReference type="PROSITE" id="PS51910"/>
    </source>
</evidence>
<evidence type="ECO:0000256" key="1">
    <source>
        <dbReference type="ARBA" id="ARBA00012729"/>
    </source>
</evidence>
<dbReference type="GO" id="GO:0005975">
    <property type="term" value="P:carbohydrate metabolic process"/>
    <property type="evidence" value="ECO:0007669"/>
    <property type="project" value="InterPro"/>
</dbReference>
<dbReference type="GO" id="GO:0008061">
    <property type="term" value="F:chitin binding"/>
    <property type="evidence" value="ECO:0007669"/>
    <property type="project" value="InterPro"/>
</dbReference>
<keyword evidence="8" id="KW-1185">Reference proteome</keyword>
<proteinExistence type="predicted"/>
<dbReference type="EC" id="3.2.1.14" evidence="1"/>
<feature type="chain" id="PRO_5040824863" description="chitinase" evidence="5">
    <location>
        <begin position="21"/>
        <end position="787"/>
    </location>
</feature>
<dbReference type="Pfam" id="PF00704">
    <property type="entry name" value="Glyco_hydro_18"/>
    <property type="match status" value="1"/>
</dbReference>
<dbReference type="Proteomes" id="UP001139721">
    <property type="component" value="Unassembled WGS sequence"/>
</dbReference>
<dbReference type="AlphaFoldDB" id="A0A9X2D2X6"/>
<comment type="caution">
    <text evidence="7">The sequence shown here is derived from an EMBL/GenBank/DDBJ whole genome shotgun (WGS) entry which is preliminary data.</text>
</comment>
<dbReference type="InterPro" id="IPR001223">
    <property type="entry name" value="Glyco_hydro18_cat"/>
</dbReference>
<dbReference type="InterPro" id="IPR050542">
    <property type="entry name" value="Glycosyl_Hydrlase18_Chitinase"/>
</dbReference>
<evidence type="ECO:0000313" key="7">
    <source>
        <dbReference type="EMBL" id="MCL9684702.1"/>
    </source>
</evidence>
<dbReference type="EMBL" id="JAJKBJ010000013">
    <property type="protein sequence ID" value="MCL9684702.1"/>
    <property type="molecule type" value="Genomic_DNA"/>
</dbReference>
<dbReference type="RefSeq" id="WP_250421916.1">
    <property type="nucleotide sequence ID" value="NZ_JAJKBJ010000013.1"/>
</dbReference>
<keyword evidence="2 4" id="KW-0378">Hydrolase</keyword>
<evidence type="ECO:0000256" key="3">
    <source>
        <dbReference type="ARBA" id="ARBA00023295"/>
    </source>
</evidence>
<dbReference type="InterPro" id="IPR001579">
    <property type="entry name" value="Glyco_hydro_18_chit_AS"/>
</dbReference>
<gene>
    <name evidence="7" type="ORF">LOX96_11400</name>
</gene>
<evidence type="ECO:0000256" key="4">
    <source>
        <dbReference type="RuleBase" id="RU000489"/>
    </source>
</evidence>
<accession>A0A9X2D2X6</accession>
<dbReference type="PROSITE" id="PS01095">
    <property type="entry name" value="GH18_1"/>
    <property type="match status" value="1"/>
</dbReference>
<name>A0A9X2D2X6_9GAMM</name>
<feature type="domain" description="GH18" evidence="6">
    <location>
        <begin position="449"/>
        <end position="787"/>
    </location>
</feature>
<dbReference type="PANTHER" id="PTHR45708">
    <property type="entry name" value="ENDOCHITINASE"/>
    <property type="match status" value="1"/>
</dbReference>
<evidence type="ECO:0000256" key="2">
    <source>
        <dbReference type="ARBA" id="ARBA00022801"/>
    </source>
</evidence>
<sequence>MKYLLLGVGVLTLMSQGVVAKTSQLPHIQSPAVAQPTACIGSQFSATGDEYWKSVTLKLTNNCDKAVDFQNATISFKSNTAISTAFWGDFSPLSYPDNALNITSQTQTDGTFLATLNLHFPSYPGANSKLPVGSSFQIQYGVSSDDHISGSLNVYLSTPVATGTITLSNTSNQPVNVTQNYALVHLTMNGQPVNDVQVPWKGTMILTGLAAGNYNVTPENISDSNGNSYQGNAVPSSIALSANQTVTSNLTYTMVNPTGNISINLQALPGVLSGYRNNPMVLVSQSPNGSSLSKSLAWNTSTTISNLVNGSTYSFSTPSISYNGYNCMPTFNPTTLVASAKSTPLTHLTYQCVQRQQDSVTLDVQGAPSTLTSLNVTLTPNDNSAPITQTINLTNGAGSSIISLTDGVIYTVKADAVAGYAASFSPQPLTATASAVETITLSKTTQSSGRIIGYVPGWKTPPTAQSLANAGYTHALIAFGVFSTTSPGAITPAFDTITPAYIQSLHQAGIKVLLSLGGASTSIANTTVDFHQVLTAASSPSVFQQTFINSLQGLITQYGFDGFDIDIESGLTAGGTFAQPKGDIAVLANIINTMYSQNPSLLITMAPQVANVAATSGFDQTWGNYASLVMQTHNSLAWVGIQLYNTGCAFGIDQICYGPTPTTTPDFTVAMATDLLADWPATVNGRATGFQPYISYLKPSQVVIGYPSPSANGASDGAPVTPTTTIIRALQCLKTAVAGASSCDTYIPPKAYGSIGGVFNWEVTYDQNNNFKFATDLKNCVINGICS</sequence>
<keyword evidence="5" id="KW-0732">Signal</keyword>
<evidence type="ECO:0000256" key="5">
    <source>
        <dbReference type="SAM" id="SignalP"/>
    </source>
</evidence>